<evidence type="ECO:0000259" key="10">
    <source>
        <dbReference type="PROSITE" id="PS51746"/>
    </source>
</evidence>
<dbReference type="InterPro" id="IPR036457">
    <property type="entry name" value="PPM-type-like_dom_sf"/>
</dbReference>
<dbReference type="SMART" id="SM00332">
    <property type="entry name" value="PP2Cc"/>
    <property type="match status" value="1"/>
</dbReference>
<dbReference type="CDD" id="cd00143">
    <property type="entry name" value="PP2Cc"/>
    <property type="match status" value="1"/>
</dbReference>
<evidence type="ECO:0000256" key="7">
    <source>
        <dbReference type="ARBA" id="ARBA00022912"/>
    </source>
</evidence>
<evidence type="ECO:0000256" key="8">
    <source>
        <dbReference type="ARBA" id="ARBA00023211"/>
    </source>
</evidence>
<keyword evidence="4" id="KW-0479">Metal-binding</keyword>
<dbReference type="SUPFAM" id="SSF81606">
    <property type="entry name" value="PP2C-like"/>
    <property type="match status" value="1"/>
</dbReference>
<organism evidence="11 12">
    <name type="scientific">Datura stramonium</name>
    <name type="common">Jimsonweed</name>
    <name type="synonym">Common thornapple</name>
    <dbReference type="NCBI Taxonomy" id="4076"/>
    <lineage>
        <taxon>Eukaryota</taxon>
        <taxon>Viridiplantae</taxon>
        <taxon>Streptophyta</taxon>
        <taxon>Embryophyta</taxon>
        <taxon>Tracheophyta</taxon>
        <taxon>Spermatophyta</taxon>
        <taxon>Magnoliopsida</taxon>
        <taxon>eudicotyledons</taxon>
        <taxon>Gunneridae</taxon>
        <taxon>Pentapetalae</taxon>
        <taxon>asterids</taxon>
        <taxon>lamiids</taxon>
        <taxon>Solanales</taxon>
        <taxon>Solanaceae</taxon>
        <taxon>Solanoideae</taxon>
        <taxon>Datureae</taxon>
        <taxon>Datura</taxon>
    </lineage>
</organism>
<sequence>MEEMFPTLAVSYKQGKLIYDESVLPTCMDFTGYELVPNTTSLLSEPKKCNLPPVPVANQNTCCNHRVPRDKANLMTVADCHEIRKGNNFSSSVILNGKCLISTDASNDRSTVYSLISPTDELLGNMTCSNSLVDEHGGVPSQECTDLEVKFGRMPPGDEDKKVGVSQTLRKSYSCDLANELVNESELVSDLVSTGMNGVVVGAEDYKRKLSPSLLDTSQEIKISRPNTLCFDSLPLWGLTTIQGKRPEMEDTAIALPRFLRIPSQMLTDAPVSHALCQTLTAHLFGVYDGHGGSQVAKYCHERLHLALAREIDIMKEDSHNGSVNWKEQWSKAFLNCFCRVDDEVGGFCSETDGIEPDLSAIAPEAVGSTAVVAVVSPTHIIVANCGDSRAVLCRGKLPMPLSIDHKPNREDECSRIEELGGKVINWDGHRVSGVLAVSRSIGDRYLRPYVIPDPEMMFVSRAKEDDCLILASDGLWDVLTNEEACDVARRRILLWHKKNGCSLSNERGENVDPAAQDAAEYLTRLALQRGSRDNISVIVVDLKAQRKFKKKT</sequence>
<proteinExistence type="inferred from homology"/>
<dbReference type="PROSITE" id="PS51746">
    <property type="entry name" value="PPM_2"/>
    <property type="match status" value="1"/>
</dbReference>
<evidence type="ECO:0000256" key="3">
    <source>
        <dbReference type="ARBA" id="ARBA00013081"/>
    </source>
</evidence>
<evidence type="ECO:0000313" key="11">
    <source>
        <dbReference type="EMBL" id="MCD9559725.1"/>
    </source>
</evidence>
<keyword evidence="7 9" id="KW-0904">Protein phosphatase</keyword>
<dbReference type="PANTHER" id="PTHR47992">
    <property type="entry name" value="PROTEIN PHOSPHATASE"/>
    <property type="match status" value="1"/>
</dbReference>
<comment type="cofactor">
    <cofactor evidence="1">
        <name>Mn(2+)</name>
        <dbReference type="ChEBI" id="CHEBI:29035"/>
    </cofactor>
</comment>
<evidence type="ECO:0000256" key="4">
    <source>
        <dbReference type="ARBA" id="ARBA00022723"/>
    </source>
</evidence>
<dbReference type="PROSITE" id="PS01032">
    <property type="entry name" value="PPM_1"/>
    <property type="match status" value="1"/>
</dbReference>
<name>A0ABS8UMN3_DATST</name>
<dbReference type="EC" id="3.1.3.16" evidence="3"/>
<evidence type="ECO:0000256" key="5">
    <source>
        <dbReference type="ARBA" id="ARBA00022801"/>
    </source>
</evidence>
<accession>A0ABS8UMN3</accession>
<comment type="caution">
    <text evidence="11">The sequence shown here is derived from an EMBL/GenBank/DDBJ whole genome shotgun (WGS) entry which is preliminary data.</text>
</comment>
<comment type="similarity">
    <text evidence="9">Belongs to the PP2C family.</text>
</comment>
<dbReference type="Gene3D" id="3.60.40.10">
    <property type="entry name" value="PPM-type phosphatase domain"/>
    <property type="match status" value="1"/>
</dbReference>
<dbReference type="Pfam" id="PF00481">
    <property type="entry name" value="PP2C"/>
    <property type="match status" value="1"/>
</dbReference>
<evidence type="ECO:0000313" key="12">
    <source>
        <dbReference type="Proteomes" id="UP000823775"/>
    </source>
</evidence>
<evidence type="ECO:0000256" key="1">
    <source>
        <dbReference type="ARBA" id="ARBA00001936"/>
    </source>
</evidence>
<feature type="domain" description="PPM-type phosphatase" evidence="10">
    <location>
        <begin position="236"/>
        <end position="543"/>
    </location>
</feature>
<dbReference type="EMBL" id="JACEIK010002199">
    <property type="protein sequence ID" value="MCD9559725.1"/>
    <property type="molecule type" value="Genomic_DNA"/>
</dbReference>
<evidence type="ECO:0000256" key="6">
    <source>
        <dbReference type="ARBA" id="ARBA00022842"/>
    </source>
</evidence>
<gene>
    <name evidence="11" type="ORF">HAX54_017898</name>
</gene>
<keyword evidence="6" id="KW-0460">Magnesium</keyword>
<protein>
    <recommendedName>
        <fullName evidence="3">protein-serine/threonine phosphatase</fullName>
        <ecNumber evidence="3">3.1.3.16</ecNumber>
    </recommendedName>
</protein>
<evidence type="ECO:0000256" key="9">
    <source>
        <dbReference type="RuleBase" id="RU003465"/>
    </source>
</evidence>
<reference evidence="11 12" key="1">
    <citation type="journal article" date="2021" name="BMC Genomics">
        <title>Datura genome reveals duplications of psychoactive alkaloid biosynthetic genes and high mutation rate following tissue culture.</title>
        <authorList>
            <person name="Rajewski A."/>
            <person name="Carter-House D."/>
            <person name="Stajich J."/>
            <person name="Litt A."/>
        </authorList>
    </citation>
    <scope>NUCLEOTIDE SEQUENCE [LARGE SCALE GENOMIC DNA]</scope>
    <source>
        <strain evidence="11">AR-01</strain>
    </source>
</reference>
<keyword evidence="12" id="KW-1185">Reference proteome</keyword>
<dbReference type="InterPro" id="IPR001932">
    <property type="entry name" value="PPM-type_phosphatase-like_dom"/>
</dbReference>
<evidence type="ECO:0000256" key="2">
    <source>
        <dbReference type="ARBA" id="ARBA00001946"/>
    </source>
</evidence>
<dbReference type="InterPro" id="IPR000222">
    <property type="entry name" value="PP2C_BS"/>
</dbReference>
<dbReference type="Proteomes" id="UP000823775">
    <property type="component" value="Unassembled WGS sequence"/>
</dbReference>
<comment type="cofactor">
    <cofactor evidence="2">
        <name>Mg(2+)</name>
        <dbReference type="ChEBI" id="CHEBI:18420"/>
    </cofactor>
</comment>
<keyword evidence="8" id="KW-0464">Manganese</keyword>
<dbReference type="InterPro" id="IPR015655">
    <property type="entry name" value="PP2C"/>
</dbReference>
<keyword evidence="5 9" id="KW-0378">Hydrolase</keyword>